<evidence type="ECO:0008006" key="4">
    <source>
        <dbReference type="Google" id="ProtNLM"/>
    </source>
</evidence>
<evidence type="ECO:0000256" key="1">
    <source>
        <dbReference type="SAM" id="MobiDB-lite"/>
    </source>
</evidence>
<evidence type="ECO:0000313" key="2">
    <source>
        <dbReference type="EMBL" id="KAF7185726.1"/>
    </source>
</evidence>
<sequence length="751" mass="81041">MKKGSQQNRVAIPLPFARKNNSTRPTPTGSASPAITPIDSSGASAKGKSDDGGEPAVGEVAGKASAPAPAPRQEQVIAEEPQHSVETPVSSDTSSLPLTNGATSNRQVNGVSSQPAVMTNGMADNFSPPASAGSDSTRKPSDRFDMRHIRTELPPAFVPSAGQHTPQSASSSQSYPRQQPPGLPHAHPNNLSNSGIVFGGIDSVNSSPAPPPNSSSGFAPPQYAPPAPYSHAHHASEPHPPRMAPSGFFQQPPPWGMRQAFAPAQSTYHPHAHMPARPPPREGQRQASGSLPNGNGTRSRSDSQSSALAQTAQREIQSPAGLDQSIDGARAMFHEPRPTFPPPPRQFPPHTPHGSQHFPHPDVATALDNAEAMRSHVFSNFESAEFADCHLQITEENGPNRQGIDAHKIVLARSPALVDIIRKGGSLENGMDKTQLHILLPGRHTRVSAFLEALRYLYGGPLPPFEQYALGPQASAEDRVQQALAYIATGAWLKLTPFAHRGVEIATNVLQWSTVPTVLDFVMLGGLSQTWTVDDGSEERTSTCSSDDSLTKPEAGGLPTYDPYATALLTRQLDFMAHNFPPNFYLDSAAPQSTFCPRLPAQASKHESKPSRSDPRLSKIRFGEHPIEDHSRPSNATTTLSSILLSLPFPLLKYLLEHPILPGRIGAETVASIMRQVVHEREIRRQRTLKGRAANQNTEDTEPHLVQNLYWEESVEFSTQPLHQAGFRLARRRRGIATPPTSSGVESEQSK</sequence>
<accession>A0A8H6R6Z7</accession>
<dbReference type="Proteomes" id="UP000660729">
    <property type="component" value="Unassembled WGS sequence"/>
</dbReference>
<evidence type="ECO:0000313" key="3">
    <source>
        <dbReference type="Proteomes" id="UP000660729"/>
    </source>
</evidence>
<dbReference type="InterPro" id="IPR011333">
    <property type="entry name" value="SKP1/BTB/POZ_sf"/>
</dbReference>
<feature type="compositionally biased region" description="Basic and acidic residues" evidence="1">
    <location>
        <begin position="604"/>
        <end position="618"/>
    </location>
</feature>
<dbReference type="EMBL" id="JABCIY010000310">
    <property type="protein sequence ID" value="KAF7185726.1"/>
    <property type="molecule type" value="Genomic_DNA"/>
</dbReference>
<dbReference type="AlphaFoldDB" id="A0A8H6R6Z7"/>
<feature type="compositionally biased region" description="Polar residues" evidence="1">
    <location>
        <begin position="84"/>
        <end position="117"/>
    </location>
</feature>
<gene>
    <name evidence="2" type="ORF">HII31_12957</name>
</gene>
<name>A0A8H6R6Z7_9PEZI</name>
<dbReference type="OrthoDB" id="5329403at2759"/>
<feature type="compositionally biased region" description="Low complexity" evidence="1">
    <location>
        <begin position="166"/>
        <end position="177"/>
    </location>
</feature>
<feature type="region of interest" description="Disordered" evidence="1">
    <location>
        <begin position="730"/>
        <end position="751"/>
    </location>
</feature>
<organism evidence="2 3">
    <name type="scientific">Pseudocercospora fuligena</name>
    <dbReference type="NCBI Taxonomy" id="685502"/>
    <lineage>
        <taxon>Eukaryota</taxon>
        <taxon>Fungi</taxon>
        <taxon>Dikarya</taxon>
        <taxon>Ascomycota</taxon>
        <taxon>Pezizomycotina</taxon>
        <taxon>Dothideomycetes</taxon>
        <taxon>Dothideomycetidae</taxon>
        <taxon>Mycosphaerellales</taxon>
        <taxon>Mycosphaerellaceae</taxon>
        <taxon>Pseudocercospora</taxon>
    </lineage>
</organism>
<keyword evidence="3" id="KW-1185">Reference proteome</keyword>
<feature type="region of interest" description="Disordered" evidence="1">
    <location>
        <begin position="1"/>
        <end position="359"/>
    </location>
</feature>
<feature type="compositionally biased region" description="Polar residues" evidence="1">
    <location>
        <begin position="19"/>
        <end position="43"/>
    </location>
</feature>
<feature type="compositionally biased region" description="Pro residues" evidence="1">
    <location>
        <begin position="338"/>
        <end position="351"/>
    </location>
</feature>
<feature type="region of interest" description="Disordered" evidence="1">
    <location>
        <begin position="534"/>
        <end position="557"/>
    </location>
</feature>
<protein>
    <recommendedName>
        <fullName evidence="4">BTB domain-containing protein</fullName>
    </recommendedName>
</protein>
<dbReference type="Gene3D" id="3.30.710.10">
    <property type="entry name" value="Potassium Channel Kv1.1, Chain A"/>
    <property type="match status" value="1"/>
</dbReference>
<comment type="caution">
    <text evidence="2">The sequence shown here is derived from an EMBL/GenBank/DDBJ whole genome shotgun (WGS) entry which is preliminary data.</text>
</comment>
<feature type="region of interest" description="Disordered" evidence="1">
    <location>
        <begin position="599"/>
        <end position="618"/>
    </location>
</feature>
<reference evidence="2" key="1">
    <citation type="submission" date="2020-04" db="EMBL/GenBank/DDBJ databases">
        <title>Draft genome resource of the tomato pathogen Pseudocercospora fuligena.</title>
        <authorList>
            <person name="Zaccaron A."/>
        </authorList>
    </citation>
    <scope>NUCLEOTIDE SEQUENCE</scope>
    <source>
        <strain evidence="2">PF001</strain>
    </source>
</reference>
<feature type="compositionally biased region" description="Basic and acidic residues" evidence="1">
    <location>
        <begin position="136"/>
        <end position="151"/>
    </location>
</feature>
<feature type="compositionally biased region" description="Polar residues" evidence="1">
    <location>
        <begin position="285"/>
        <end position="316"/>
    </location>
</feature>
<feature type="compositionally biased region" description="Polar residues" evidence="1">
    <location>
        <begin position="739"/>
        <end position="751"/>
    </location>
</feature>
<proteinExistence type="predicted"/>